<dbReference type="Proteomes" id="UP000786811">
    <property type="component" value="Unassembled WGS sequence"/>
</dbReference>
<dbReference type="EMBL" id="CAJNRD030001121">
    <property type="protein sequence ID" value="CAG5095880.1"/>
    <property type="molecule type" value="Genomic_DNA"/>
</dbReference>
<protein>
    <submittedName>
        <fullName evidence="1">Cc_fen1_1b</fullName>
    </submittedName>
</protein>
<name>A0A8J2HGT1_COTCN</name>
<dbReference type="OrthoDB" id="432905at2759"/>
<keyword evidence="2" id="KW-1185">Reference proteome</keyword>
<reference evidence="1" key="1">
    <citation type="submission" date="2021-04" db="EMBL/GenBank/DDBJ databases">
        <authorList>
            <person name="Chebbi M.A.C M."/>
        </authorList>
    </citation>
    <scope>NUCLEOTIDE SEQUENCE</scope>
</reference>
<dbReference type="AlphaFoldDB" id="A0A8J2HGT1"/>
<organism evidence="1 2">
    <name type="scientific">Cotesia congregata</name>
    <name type="common">Parasitoid wasp</name>
    <name type="synonym">Apanteles congregatus</name>
    <dbReference type="NCBI Taxonomy" id="51543"/>
    <lineage>
        <taxon>Eukaryota</taxon>
        <taxon>Metazoa</taxon>
        <taxon>Ecdysozoa</taxon>
        <taxon>Arthropoda</taxon>
        <taxon>Hexapoda</taxon>
        <taxon>Insecta</taxon>
        <taxon>Pterygota</taxon>
        <taxon>Neoptera</taxon>
        <taxon>Endopterygota</taxon>
        <taxon>Hymenoptera</taxon>
        <taxon>Apocrita</taxon>
        <taxon>Ichneumonoidea</taxon>
        <taxon>Braconidae</taxon>
        <taxon>Microgastrinae</taxon>
        <taxon>Cotesia</taxon>
    </lineage>
</organism>
<sequence>MGILDSYKLCSTLIDKAASTTKQVHCEKRNTCNVYIDGLSVWFLGYTNSSPDSANAYQKLIDILDYIRSKDYLDINSVTMYFNGKYPALKGKPISEHVQSWEVQDWSEELRDDGIVDDVEFLNVGEAEFECFFERDKRFASVIVTNDSNILPICYKYNRKTCNDTVFCYLTHRETFYDTNLLTTKLNKSAFTLLLFLRGSEDFIESLFSFSMVNLIFELLEKNDPFYNQHFKHINSIMRQVTEDSIKKSIVYFIWIIIHAKKSSVGNFRWPPADTIMEVNNYPQVMEWVILYSKRGKDVDNYNINFKNCDYDLDCYCKFHYILSLCKKFFPCSESSDYPCLCSAEKFKNIEHTMENISSDKLLAI</sequence>
<evidence type="ECO:0000313" key="2">
    <source>
        <dbReference type="Proteomes" id="UP000786811"/>
    </source>
</evidence>
<proteinExistence type="predicted"/>
<gene>
    <name evidence="1" type="ORF">HICCMSTLAB_LOCUS7929</name>
</gene>
<accession>A0A8J2HGT1</accession>
<comment type="caution">
    <text evidence="1">The sequence shown here is derived from an EMBL/GenBank/DDBJ whole genome shotgun (WGS) entry which is preliminary data.</text>
</comment>
<evidence type="ECO:0000313" key="1">
    <source>
        <dbReference type="EMBL" id="CAG5095880.1"/>
    </source>
</evidence>